<dbReference type="PANTHER" id="PTHR33170:SF22">
    <property type="entry name" value="OS10G0417100 PROTEIN"/>
    <property type="match status" value="1"/>
</dbReference>
<dbReference type="Proteomes" id="UP000275267">
    <property type="component" value="Unassembled WGS sequence"/>
</dbReference>
<keyword evidence="3" id="KW-1185">Reference proteome</keyword>
<evidence type="ECO:0000313" key="3">
    <source>
        <dbReference type="Proteomes" id="UP000275267"/>
    </source>
</evidence>
<sequence length="237" mass="25775">MIIDGETRLNRDFVRMKIACRGINKVPPSTESTLGLNVYDFFFERESDSSEDEANLRGAEEVRLPENQPSPKKQRTVHTMPGASDPKAGPTRMDGSSQQEGKQVNAGDRRKDTVNRNYGSAPGKLFGGNIFVKQMGSKSEVGGGGGGTSSNMNKDMGTPEVAANFHDPLSGDDVIPAATYEPYKDITEEDSGEATDSNDFEERVNKVLGMRLILQKIGISTGWLGVNSLRLVTSLRD</sequence>
<proteinExistence type="predicted"/>
<comment type="caution">
    <text evidence="2">The sequence shown here is derived from an EMBL/GenBank/DDBJ whole genome shotgun (WGS) entry which is preliminary data.</text>
</comment>
<protein>
    <submittedName>
        <fullName evidence="2">Uncharacterized protein</fullName>
    </submittedName>
</protein>
<dbReference type="PANTHER" id="PTHR33170">
    <property type="entry name" value="DUF4283 DOMAIN-CONTAINING PROTEIN-RELATED"/>
    <property type="match status" value="1"/>
</dbReference>
<gene>
    <name evidence="2" type="ORF">C2845_PM03G23270</name>
</gene>
<name>A0A3L6T7P2_PANMI</name>
<evidence type="ECO:0000313" key="2">
    <source>
        <dbReference type="EMBL" id="RLN33373.1"/>
    </source>
</evidence>
<dbReference type="EMBL" id="PQIB02000002">
    <property type="protein sequence ID" value="RLN33373.1"/>
    <property type="molecule type" value="Genomic_DNA"/>
</dbReference>
<feature type="compositionally biased region" description="Basic and acidic residues" evidence="1">
    <location>
        <begin position="47"/>
        <end position="64"/>
    </location>
</feature>
<accession>A0A3L6T7P2</accession>
<dbReference type="AlphaFoldDB" id="A0A3L6T7P2"/>
<feature type="region of interest" description="Disordered" evidence="1">
    <location>
        <begin position="47"/>
        <end position="119"/>
    </location>
</feature>
<organism evidence="2 3">
    <name type="scientific">Panicum miliaceum</name>
    <name type="common">Proso millet</name>
    <name type="synonym">Broomcorn millet</name>
    <dbReference type="NCBI Taxonomy" id="4540"/>
    <lineage>
        <taxon>Eukaryota</taxon>
        <taxon>Viridiplantae</taxon>
        <taxon>Streptophyta</taxon>
        <taxon>Embryophyta</taxon>
        <taxon>Tracheophyta</taxon>
        <taxon>Spermatophyta</taxon>
        <taxon>Magnoliopsida</taxon>
        <taxon>Liliopsida</taxon>
        <taxon>Poales</taxon>
        <taxon>Poaceae</taxon>
        <taxon>PACMAD clade</taxon>
        <taxon>Panicoideae</taxon>
        <taxon>Panicodae</taxon>
        <taxon>Paniceae</taxon>
        <taxon>Panicinae</taxon>
        <taxon>Panicum</taxon>
        <taxon>Panicum sect. Panicum</taxon>
    </lineage>
</organism>
<reference evidence="3" key="1">
    <citation type="journal article" date="2019" name="Nat. Commun.">
        <title>The genome of broomcorn millet.</title>
        <authorList>
            <person name="Zou C."/>
            <person name="Miki D."/>
            <person name="Li D."/>
            <person name="Tang Q."/>
            <person name="Xiao L."/>
            <person name="Rajput S."/>
            <person name="Deng P."/>
            <person name="Jia W."/>
            <person name="Huang R."/>
            <person name="Zhang M."/>
            <person name="Sun Y."/>
            <person name="Hu J."/>
            <person name="Fu X."/>
            <person name="Schnable P.S."/>
            <person name="Li F."/>
            <person name="Zhang H."/>
            <person name="Feng B."/>
            <person name="Zhu X."/>
            <person name="Liu R."/>
            <person name="Schnable J.C."/>
            <person name="Zhu J.-K."/>
            <person name="Zhang H."/>
        </authorList>
    </citation>
    <scope>NUCLEOTIDE SEQUENCE [LARGE SCALE GENOMIC DNA]</scope>
</reference>
<evidence type="ECO:0000256" key="1">
    <source>
        <dbReference type="SAM" id="MobiDB-lite"/>
    </source>
</evidence>